<dbReference type="Gene3D" id="3.90.920.10">
    <property type="entry name" value="DNA primase, PRIM domain"/>
    <property type="match status" value="1"/>
</dbReference>
<evidence type="ECO:0000256" key="21">
    <source>
        <dbReference type="SAM" id="MobiDB-lite"/>
    </source>
</evidence>
<dbReference type="GO" id="GO:0004527">
    <property type="term" value="F:exonuclease activity"/>
    <property type="evidence" value="ECO:0007669"/>
    <property type="project" value="UniProtKB-KW"/>
</dbReference>
<reference evidence="23 24" key="1">
    <citation type="journal article" date="2013" name="Genome Announc.">
        <title>The Draft Genome Sequence of Sphingomonas paucimobilis Strain HER1398 (Proteobacteria), Host to the Giant PAU Phage, Indicates That It Is a Member of the Genus Sphingobacterium (Bacteroidetes).</title>
        <authorList>
            <person name="White R.A.III."/>
            <person name="Suttle C.A."/>
        </authorList>
    </citation>
    <scope>NUCLEOTIDE SEQUENCE [LARGE SCALE GENOMIC DNA]</scope>
    <source>
        <strain evidence="23 24">HER1398</strain>
    </source>
</reference>
<dbReference type="SUPFAM" id="SSF56091">
    <property type="entry name" value="DNA ligase/mRNA capping enzyme, catalytic domain"/>
    <property type="match status" value="1"/>
</dbReference>
<evidence type="ECO:0000256" key="20">
    <source>
        <dbReference type="ARBA" id="ARBA00034003"/>
    </source>
</evidence>
<evidence type="ECO:0000256" key="9">
    <source>
        <dbReference type="ARBA" id="ARBA00022763"/>
    </source>
</evidence>
<dbReference type="Gene3D" id="3.30.1490.70">
    <property type="match status" value="1"/>
</dbReference>
<dbReference type="CDD" id="cd07971">
    <property type="entry name" value="OBF_DNA_ligase_LigD"/>
    <property type="match status" value="1"/>
</dbReference>
<keyword evidence="4" id="KW-0808">Transferase</keyword>
<keyword evidence="15" id="KW-0233">DNA recombination</keyword>
<dbReference type="InterPro" id="IPR012310">
    <property type="entry name" value="DNA_ligase_ATP-dep_cent"/>
</dbReference>
<dbReference type="InterPro" id="IPR012309">
    <property type="entry name" value="DNA_ligase_ATP-dep_C"/>
</dbReference>
<evidence type="ECO:0000313" key="24">
    <source>
        <dbReference type="Proteomes" id="UP000016584"/>
    </source>
</evidence>
<dbReference type="STRING" id="1346330.M472_10950"/>
<dbReference type="PANTHER" id="PTHR42705:SF2">
    <property type="entry name" value="BIFUNCTIONAL NON-HOMOLOGOUS END JOINING PROTEIN LIGD"/>
    <property type="match status" value="1"/>
</dbReference>
<evidence type="ECO:0000256" key="4">
    <source>
        <dbReference type="ARBA" id="ARBA00022679"/>
    </source>
</evidence>
<dbReference type="NCBIfam" id="TIGR02776">
    <property type="entry name" value="NHEJ_ligase_prk"/>
    <property type="match status" value="1"/>
</dbReference>
<dbReference type="CDD" id="cd04865">
    <property type="entry name" value="LigD_Pol_like_2"/>
    <property type="match status" value="1"/>
</dbReference>
<dbReference type="GO" id="GO:0003910">
    <property type="term" value="F:DNA ligase (ATP) activity"/>
    <property type="evidence" value="ECO:0007669"/>
    <property type="project" value="UniProtKB-EC"/>
</dbReference>
<evidence type="ECO:0000256" key="15">
    <source>
        <dbReference type="ARBA" id="ARBA00023172"/>
    </source>
</evidence>
<name>U2HUU2_9SPHI</name>
<dbReference type="eggNOG" id="COG1793">
    <property type="taxonomic scope" value="Bacteria"/>
</dbReference>
<dbReference type="GO" id="GO:0003887">
    <property type="term" value="F:DNA-directed DNA polymerase activity"/>
    <property type="evidence" value="ECO:0007669"/>
    <property type="project" value="UniProtKB-KW"/>
</dbReference>
<dbReference type="InterPro" id="IPR014144">
    <property type="entry name" value="LigD_PE_domain"/>
</dbReference>
<dbReference type="GO" id="GO:0006281">
    <property type="term" value="P:DNA repair"/>
    <property type="evidence" value="ECO:0007669"/>
    <property type="project" value="UniProtKB-KW"/>
</dbReference>
<dbReference type="EMBL" id="ATDL01000015">
    <property type="protein sequence ID" value="ERJ59292.1"/>
    <property type="molecule type" value="Genomic_DNA"/>
</dbReference>
<keyword evidence="18" id="KW-0511">Multifunctional enzyme</keyword>
<dbReference type="NCBIfam" id="TIGR02779">
    <property type="entry name" value="NHEJ_ligase_lig"/>
    <property type="match status" value="1"/>
</dbReference>
<dbReference type="Gene3D" id="3.30.470.30">
    <property type="entry name" value="DNA ligase/mRNA capping enzyme"/>
    <property type="match status" value="1"/>
</dbReference>
<evidence type="ECO:0000256" key="17">
    <source>
        <dbReference type="ARBA" id="ARBA00023211"/>
    </source>
</evidence>
<comment type="caution">
    <text evidence="23">The sequence shown here is derived from an EMBL/GenBank/DDBJ whole genome shotgun (WGS) entry which is preliminary data.</text>
</comment>
<keyword evidence="7" id="KW-0479">Metal-binding</keyword>
<dbReference type="InterPro" id="IPR014143">
    <property type="entry name" value="NHEJ_ligase_prk"/>
</dbReference>
<evidence type="ECO:0000313" key="23">
    <source>
        <dbReference type="EMBL" id="ERJ59292.1"/>
    </source>
</evidence>
<dbReference type="GO" id="GO:0046872">
    <property type="term" value="F:metal ion binding"/>
    <property type="evidence" value="ECO:0007669"/>
    <property type="project" value="UniProtKB-KW"/>
</dbReference>
<dbReference type="Pfam" id="PF01068">
    <property type="entry name" value="DNA_ligase_A_M"/>
    <property type="match status" value="1"/>
</dbReference>
<dbReference type="PROSITE" id="PS00333">
    <property type="entry name" value="DNA_LIGASE_A2"/>
    <property type="match status" value="1"/>
</dbReference>
<dbReference type="NCBIfam" id="TIGR02778">
    <property type="entry name" value="ligD_pol"/>
    <property type="match status" value="1"/>
</dbReference>
<evidence type="ECO:0000256" key="13">
    <source>
        <dbReference type="ARBA" id="ARBA00022932"/>
    </source>
</evidence>
<protein>
    <recommendedName>
        <fullName evidence="2">DNA ligase (ATP)</fullName>
        <ecNumber evidence="2">6.5.1.1</ecNumber>
    </recommendedName>
    <alternativeName>
        <fullName evidence="19">NHEJ DNA polymerase</fullName>
    </alternativeName>
</protein>
<keyword evidence="6" id="KW-0540">Nuclease</keyword>
<evidence type="ECO:0000256" key="7">
    <source>
        <dbReference type="ARBA" id="ARBA00022723"/>
    </source>
</evidence>
<keyword evidence="12" id="KW-0067">ATP-binding</keyword>
<dbReference type="CDD" id="cd07906">
    <property type="entry name" value="Adenylation_DNA_ligase_LigD_LigC"/>
    <property type="match status" value="1"/>
</dbReference>
<dbReference type="PROSITE" id="PS50160">
    <property type="entry name" value="DNA_LIGASE_A3"/>
    <property type="match status" value="1"/>
</dbReference>
<gene>
    <name evidence="23" type="ORF">M472_10950</name>
</gene>
<keyword evidence="3" id="KW-0436">Ligase</keyword>
<feature type="compositionally biased region" description="Basic and acidic residues" evidence="21">
    <location>
        <begin position="196"/>
        <end position="205"/>
    </location>
</feature>
<keyword evidence="17" id="KW-0464">Manganese</keyword>
<keyword evidence="16" id="KW-0234">DNA repair</keyword>
<keyword evidence="5" id="KW-0548">Nucleotidyltransferase</keyword>
<evidence type="ECO:0000256" key="5">
    <source>
        <dbReference type="ARBA" id="ARBA00022695"/>
    </source>
</evidence>
<dbReference type="PANTHER" id="PTHR42705">
    <property type="entry name" value="BIFUNCTIONAL NON-HOMOLOGOUS END JOINING PROTEIN LIGD"/>
    <property type="match status" value="1"/>
</dbReference>
<keyword evidence="13" id="KW-0239">DNA-directed DNA polymerase</keyword>
<accession>U2HUU2</accession>
<keyword evidence="14" id="KW-0238">DNA-binding</keyword>
<dbReference type="SUPFAM" id="SSF50249">
    <property type="entry name" value="Nucleic acid-binding proteins"/>
    <property type="match status" value="1"/>
</dbReference>
<evidence type="ECO:0000259" key="22">
    <source>
        <dbReference type="PROSITE" id="PS50160"/>
    </source>
</evidence>
<dbReference type="InterPro" id="IPR014146">
    <property type="entry name" value="LigD_ligase_dom"/>
</dbReference>
<keyword evidence="24" id="KW-1185">Reference proteome</keyword>
<dbReference type="GO" id="GO:0005524">
    <property type="term" value="F:ATP binding"/>
    <property type="evidence" value="ECO:0007669"/>
    <property type="project" value="UniProtKB-KW"/>
</dbReference>
<evidence type="ECO:0000256" key="11">
    <source>
        <dbReference type="ARBA" id="ARBA00022839"/>
    </source>
</evidence>
<dbReference type="eggNOG" id="COG3285">
    <property type="taxonomic scope" value="Bacteria"/>
</dbReference>
<evidence type="ECO:0000256" key="19">
    <source>
        <dbReference type="ARBA" id="ARBA00029943"/>
    </source>
</evidence>
<dbReference type="PATRIC" id="fig|1346330.5.peg.2626"/>
<dbReference type="InterPro" id="IPR016059">
    <property type="entry name" value="DNA_ligase_ATP-dep_CS"/>
</dbReference>
<evidence type="ECO:0000256" key="8">
    <source>
        <dbReference type="ARBA" id="ARBA00022741"/>
    </source>
</evidence>
<evidence type="ECO:0000256" key="10">
    <source>
        <dbReference type="ARBA" id="ARBA00022801"/>
    </source>
</evidence>
<keyword evidence="11" id="KW-0269">Exonuclease</keyword>
<feature type="region of interest" description="Disordered" evidence="21">
    <location>
        <begin position="1"/>
        <end position="23"/>
    </location>
</feature>
<organism evidence="23 24">
    <name type="scientific">Sphingobacterium paucimobilis HER1398</name>
    <dbReference type="NCBI Taxonomy" id="1346330"/>
    <lineage>
        <taxon>Bacteria</taxon>
        <taxon>Pseudomonadati</taxon>
        <taxon>Bacteroidota</taxon>
        <taxon>Sphingobacteriia</taxon>
        <taxon>Sphingobacteriales</taxon>
        <taxon>Sphingobacteriaceae</taxon>
        <taxon>Sphingobacterium</taxon>
    </lineage>
</organism>
<dbReference type="EC" id="6.5.1.1" evidence="2"/>
<comment type="cofactor">
    <cofactor evidence="1">
        <name>Mn(2+)</name>
        <dbReference type="ChEBI" id="CHEBI:29035"/>
    </cofactor>
</comment>
<dbReference type="GO" id="GO:0003677">
    <property type="term" value="F:DNA binding"/>
    <property type="evidence" value="ECO:0007669"/>
    <property type="project" value="UniProtKB-KW"/>
</dbReference>
<dbReference type="Pfam" id="PF04679">
    <property type="entry name" value="DNA_ligase_A_C"/>
    <property type="match status" value="1"/>
</dbReference>
<feature type="region of interest" description="Disordered" evidence="21">
    <location>
        <begin position="196"/>
        <end position="220"/>
    </location>
</feature>
<dbReference type="InterPro" id="IPR052171">
    <property type="entry name" value="NHEJ_LigD"/>
</dbReference>
<dbReference type="Pfam" id="PF21686">
    <property type="entry name" value="LigD_Prim-Pol"/>
    <property type="match status" value="1"/>
</dbReference>
<proteinExistence type="predicted"/>
<evidence type="ECO:0000256" key="1">
    <source>
        <dbReference type="ARBA" id="ARBA00001936"/>
    </source>
</evidence>
<feature type="domain" description="ATP-dependent DNA ligase family profile" evidence="22">
    <location>
        <begin position="339"/>
        <end position="473"/>
    </location>
</feature>
<keyword evidence="10" id="KW-0378">Hydrolase</keyword>
<evidence type="ECO:0000256" key="6">
    <source>
        <dbReference type="ARBA" id="ARBA00022722"/>
    </source>
</evidence>
<keyword evidence="9" id="KW-0227">DNA damage</keyword>
<dbReference type="RefSeq" id="WP_021070786.1">
    <property type="nucleotide sequence ID" value="NZ_ATDL01000015.1"/>
</dbReference>
<evidence type="ECO:0000256" key="12">
    <source>
        <dbReference type="ARBA" id="ARBA00022840"/>
    </source>
</evidence>
<dbReference type="Pfam" id="PF13298">
    <property type="entry name" value="LigD_N"/>
    <property type="match status" value="1"/>
</dbReference>
<dbReference type="Proteomes" id="UP000016584">
    <property type="component" value="Unassembled WGS sequence"/>
</dbReference>
<feature type="compositionally biased region" description="Basic residues" evidence="21">
    <location>
        <begin position="578"/>
        <end position="591"/>
    </location>
</feature>
<dbReference type="Gene3D" id="2.40.50.140">
    <property type="entry name" value="Nucleic acid-binding proteins"/>
    <property type="match status" value="1"/>
</dbReference>
<dbReference type="InterPro" id="IPR012340">
    <property type="entry name" value="NA-bd_OB-fold"/>
</dbReference>
<dbReference type="InterPro" id="IPR014145">
    <property type="entry name" value="LigD_pol_dom"/>
</dbReference>
<evidence type="ECO:0000256" key="14">
    <source>
        <dbReference type="ARBA" id="ARBA00023125"/>
    </source>
</evidence>
<dbReference type="OrthoDB" id="9802472at2"/>
<evidence type="ECO:0000256" key="2">
    <source>
        <dbReference type="ARBA" id="ARBA00012727"/>
    </source>
</evidence>
<dbReference type="NCBIfam" id="TIGR02777">
    <property type="entry name" value="LigD_PE_dom"/>
    <property type="match status" value="1"/>
</dbReference>
<evidence type="ECO:0000256" key="18">
    <source>
        <dbReference type="ARBA" id="ARBA00023268"/>
    </source>
</evidence>
<dbReference type="GO" id="GO:0006310">
    <property type="term" value="P:DNA recombination"/>
    <property type="evidence" value="ECO:0007669"/>
    <property type="project" value="UniProtKB-KW"/>
</dbReference>
<evidence type="ECO:0000256" key="16">
    <source>
        <dbReference type="ARBA" id="ARBA00023204"/>
    </source>
</evidence>
<feature type="region of interest" description="Disordered" evidence="21">
    <location>
        <begin position="557"/>
        <end position="591"/>
    </location>
</feature>
<keyword evidence="8" id="KW-0547">Nucleotide-binding</keyword>
<comment type="catalytic activity">
    <reaction evidence="20">
        <text>ATP + (deoxyribonucleotide)n-3'-hydroxyl + 5'-phospho-(deoxyribonucleotide)m = (deoxyribonucleotide)n+m + AMP + diphosphate.</text>
        <dbReference type="EC" id="6.5.1.1"/>
    </reaction>
</comment>
<sequence length="889" mass="100969">MALSTYKQKRTFQDTPEPQGGKPSAEVLRFVIQKHDASHLHYDFRLEINGVLKSWAVPKGPSLNPQDKRLAMEVEDHPFDYKDFEGIIPKGNYGAGTVIVWDEGTYEPLESFKDKKSAERNLYKQWKSGSIKVLLKGKKLKGEFALVKMKGRQENAWLLIKHKDKYAPDTDITTKDKSVISKKTLEQVEKAAEKNVAKDAVEKSAKKASTTKKTTAPKKAATKTGSKLIANKTVEKLLAHAPKAAFPKFIKPMLATLVDEPFDADDWEYEVKWDGYRALTFKNEMQTLLLSRNEKSFADKFYPVMEALEDWDDTMVVDGEVVVMDKDGLPSFNILQNWKSEENGELQYYVFDILWYKGKSLMGLPLTDRKAILEAIIPKDHPTIKLSDSLNVAGTTLFKQVSKMGLEGIMAKRSSSTYIAGDRSKDWLKIKAQKRQEVVIGGYTKNEGSSKAFSSLLLGVFEGKDFKYVGKAGTGFKRKEQKELLQLFKPLIRKTSAFKEKPDVEKPSRFRPNPPKADVVWLKPELVCEVHYTEITESGVFRHPAFIALREDKKATSVKEEREIQTEDIVEDESTSKPAKRTKNKSVAQHKNKQAVKVGGIELVFSNQDKVLWPGEGLTKGDLIEYYSEVSKYILPHLKDRPMSLHRFPNGIDQKSFYQKDMTDQAPDWIELYPYKAEGDKEQKNYMLCQNKTALLYMANLGAIDMNPWNSTVEHPDHPTWCALDLDPDKGNTLDQVIEVAQAIHEFLDEVKVRSYPKTSGSTGIHIYIPLGNQYTYDQSQMFAKVIASQINQQFDFTSIERMTSKRKGKIYIDFLQNRPGATLAAPYSIRPKPGATVSMPLHWNEVKKGLKLQDFTIKNALERIKSEGDIFKPVLGRGINLKSVLNKM</sequence>
<dbReference type="AlphaFoldDB" id="U2HUU2"/>
<evidence type="ECO:0000256" key="3">
    <source>
        <dbReference type="ARBA" id="ARBA00022598"/>
    </source>
</evidence>
<feature type="compositionally biased region" description="Low complexity" evidence="21">
    <location>
        <begin position="207"/>
        <end position="220"/>
    </location>
</feature>